<evidence type="ECO:0000256" key="1">
    <source>
        <dbReference type="ARBA" id="ARBA00004604"/>
    </source>
</evidence>
<feature type="compositionally biased region" description="Basic and acidic residues" evidence="8">
    <location>
        <begin position="13"/>
        <end position="27"/>
    </location>
</feature>
<dbReference type="RefSeq" id="XP_025355151.1">
    <property type="nucleotide sequence ID" value="XM_025498597.1"/>
</dbReference>
<evidence type="ECO:0000256" key="6">
    <source>
        <dbReference type="ARBA" id="ARBA00023054"/>
    </source>
</evidence>
<comment type="subcellular location">
    <subcellularLocation>
        <location evidence="1">Nucleus</location>
        <location evidence="1">Nucleolus</location>
    </subcellularLocation>
</comment>
<feature type="region of interest" description="Disordered" evidence="8">
    <location>
        <begin position="170"/>
        <end position="267"/>
    </location>
</feature>
<dbReference type="EMBL" id="KZ819603">
    <property type="protein sequence ID" value="PWN34849.1"/>
    <property type="molecule type" value="Genomic_DNA"/>
</dbReference>
<evidence type="ECO:0000256" key="2">
    <source>
        <dbReference type="ARBA" id="ARBA00006916"/>
    </source>
</evidence>
<keyword evidence="7" id="KW-0539">Nucleus</keyword>
<comment type="similarity">
    <text evidence="2">Belongs to the EFG1 family.</text>
</comment>
<dbReference type="PANTHER" id="PTHR33911">
    <property type="entry name" value="RRNA-PROCESSING PROTEIN EFG1"/>
    <property type="match status" value="1"/>
</dbReference>
<dbReference type="GO" id="GO:0000462">
    <property type="term" value="P:maturation of SSU-rRNA from tricistronic rRNA transcript (SSU-rRNA, 5.8S rRNA, LSU-rRNA)"/>
    <property type="evidence" value="ECO:0007669"/>
    <property type="project" value="TreeGrafter"/>
</dbReference>
<name>A0A316VB26_9BASI</name>
<proteinExistence type="inferred from homology"/>
<evidence type="ECO:0000256" key="5">
    <source>
        <dbReference type="ARBA" id="ARBA00022552"/>
    </source>
</evidence>
<dbReference type="Proteomes" id="UP000245771">
    <property type="component" value="Unassembled WGS sequence"/>
</dbReference>
<keyword evidence="10" id="KW-1185">Reference proteome</keyword>
<dbReference type="GeneID" id="37020378"/>
<dbReference type="InterPro" id="IPR050786">
    <property type="entry name" value="EFG1_rRNA-proc"/>
</dbReference>
<dbReference type="InterPro" id="IPR019310">
    <property type="entry name" value="Efg1"/>
</dbReference>
<dbReference type="STRING" id="1280837.A0A316VB26"/>
<evidence type="ECO:0000256" key="3">
    <source>
        <dbReference type="ARBA" id="ARBA00018689"/>
    </source>
</evidence>
<evidence type="ECO:0000313" key="9">
    <source>
        <dbReference type="EMBL" id="PWN34849.1"/>
    </source>
</evidence>
<dbReference type="GO" id="GO:0030688">
    <property type="term" value="C:preribosome, small subunit precursor"/>
    <property type="evidence" value="ECO:0007669"/>
    <property type="project" value="TreeGrafter"/>
</dbReference>
<protein>
    <recommendedName>
        <fullName evidence="3">rRNA-processing protein EFG1</fullName>
    </recommendedName>
    <alternativeName>
        <fullName evidence="4">rRNA-processing protein efg1</fullName>
    </alternativeName>
</protein>
<sequence length="267" mass="30808">MPRDSSSRTSYKSRNDHRNGDGSEPSKRKPRKKVKRNEAQEDAEAEKDTTAGSGVNKIKAAIRQTKRLLAKEKILASARTDAERRLTALEDELNRREFSQKERKNSTRYHKVRFFERQKLTRRIGKLKKQLDEDKDKEDLQADLKEARVLLNYVLHFPMSQKYVALYPSQGPSPLAEEDEKEDEESKKSRHSMRKVKQQIVEAMEKGELSQEPEVELENRSKEEGSSVPKRQKAASLAAAPRKKQKKDDDEKVDPNANNLADDDFFA</sequence>
<dbReference type="GO" id="GO:0005730">
    <property type="term" value="C:nucleolus"/>
    <property type="evidence" value="ECO:0007669"/>
    <property type="project" value="UniProtKB-SubCell"/>
</dbReference>
<keyword evidence="6" id="KW-0175">Coiled coil</keyword>
<organism evidence="9 10">
    <name type="scientific">Meira miltonrushii</name>
    <dbReference type="NCBI Taxonomy" id="1280837"/>
    <lineage>
        <taxon>Eukaryota</taxon>
        <taxon>Fungi</taxon>
        <taxon>Dikarya</taxon>
        <taxon>Basidiomycota</taxon>
        <taxon>Ustilaginomycotina</taxon>
        <taxon>Exobasidiomycetes</taxon>
        <taxon>Exobasidiales</taxon>
        <taxon>Brachybasidiaceae</taxon>
        <taxon>Meira</taxon>
    </lineage>
</organism>
<dbReference type="AlphaFoldDB" id="A0A316VB26"/>
<dbReference type="PANTHER" id="PTHR33911:SF1">
    <property type="entry name" value="RRNA-PROCESSING PROTEIN EFG1"/>
    <property type="match status" value="1"/>
</dbReference>
<dbReference type="OrthoDB" id="47732at2759"/>
<evidence type="ECO:0000256" key="7">
    <source>
        <dbReference type="ARBA" id="ARBA00023242"/>
    </source>
</evidence>
<feature type="region of interest" description="Disordered" evidence="8">
    <location>
        <begin position="1"/>
        <end position="58"/>
    </location>
</feature>
<keyword evidence="5" id="KW-0698">rRNA processing</keyword>
<reference evidence="9 10" key="1">
    <citation type="journal article" date="2018" name="Mol. Biol. Evol.">
        <title>Broad Genomic Sampling Reveals a Smut Pathogenic Ancestry of the Fungal Clade Ustilaginomycotina.</title>
        <authorList>
            <person name="Kijpornyongpan T."/>
            <person name="Mondo S.J."/>
            <person name="Barry K."/>
            <person name="Sandor L."/>
            <person name="Lee J."/>
            <person name="Lipzen A."/>
            <person name="Pangilinan J."/>
            <person name="LaButti K."/>
            <person name="Hainaut M."/>
            <person name="Henrissat B."/>
            <person name="Grigoriev I.V."/>
            <person name="Spatafora J.W."/>
            <person name="Aime M.C."/>
        </authorList>
    </citation>
    <scope>NUCLEOTIDE SEQUENCE [LARGE SCALE GENOMIC DNA]</scope>
    <source>
        <strain evidence="9 10">MCA 3882</strain>
    </source>
</reference>
<gene>
    <name evidence="9" type="ORF">FA14DRAFT_160276</name>
</gene>
<evidence type="ECO:0000256" key="4">
    <source>
        <dbReference type="ARBA" id="ARBA00019827"/>
    </source>
</evidence>
<dbReference type="InParanoid" id="A0A316VB26"/>
<dbReference type="Pfam" id="PF10153">
    <property type="entry name" value="Efg1"/>
    <property type="match status" value="1"/>
</dbReference>
<evidence type="ECO:0000313" key="10">
    <source>
        <dbReference type="Proteomes" id="UP000245771"/>
    </source>
</evidence>
<accession>A0A316VB26</accession>
<feature type="compositionally biased region" description="Basic residues" evidence="8">
    <location>
        <begin position="188"/>
        <end position="197"/>
    </location>
</feature>
<evidence type="ECO:0000256" key="8">
    <source>
        <dbReference type="SAM" id="MobiDB-lite"/>
    </source>
</evidence>
<dbReference type="FunCoup" id="A0A316VB26">
    <property type="interactions" value="34"/>
</dbReference>